<dbReference type="EMBL" id="WNDP01000027">
    <property type="protein sequence ID" value="KAF1026205.1"/>
    <property type="molecule type" value="Genomic_DNA"/>
</dbReference>
<dbReference type="AlphaFoldDB" id="A0A833PGB1"/>
<accession>A0A833PGB1</accession>
<comment type="caution">
    <text evidence="1">The sequence shown here is derived from an EMBL/GenBank/DDBJ whole genome shotgun (WGS) entry which is preliminary data.</text>
</comment>
<reference evidence="2" key="1">
    <citation type="journal article" date="2020" name="MBio">
        <title>Horizontal gene transfer to a defensive symbiont with a reduced genome amongst a multipartite beetle microbiome.</title>
        <authorList>
            <person name="Waterworth S.C."/>
            <person name="Florez L.V."/>
            <person name="Rees E.R."/>
            <person name="Hertweck C."/>
            <person name="Kaltenpoth M."/>
            <person name="Kwan J.C."/>
        </authorList>
    </citation>
    <scope>NUCLEOTIDE SEQUENCE [LARGE SCALE GENOMIC DNA]</scope>
</reference>
<sequence length="63" mass="7392">MKKSKVQVLKQTQFRINDDNDMDLLEAINNSQENFSKVTKLFWAEKLGIEYTPRKCGAKKNEE</sequence>
<organism evidence="1 2">
    <name type="scientific">Acinetobacter bereziniae</name>
    <name type="common">Acinetobacter genomosp. 10</name>
    <dbReference type="NCBI Taxonomy" id="106648"/>
    <lineage>
        <taxon>Bacteria</taxon>
        <taxon>Pseudomonadati</taxon>
        <taxon>Pseudomonadota</taxon>
        <taxon>Gammaproteobacteria</taxon>
        <taxon>Moraxellales</taxon>
        <taxon>Moraxellaceae</taxon>
        <taxon>Acinetobacter</taxon>
    </lineage>
</organism>
<dbReference type="Proteomes" id="UP000490535">
    <property type="component" value="Unassembled WGS sequence"/>
</dbReference>
<protein>
    <submittedName>
        <fullName evidence="1">Uncharacterized protein</fullName>
    </submittedName>
</protein>
<name>A0A833PGB1_ACIBZ</name>
<gene>
    <name evidence="1" type="ORF">GAK29_01467</name>
</gene>
<evidence type="ECO:0000313" key="1">
    <source>
        <dbReference type="EMBL" id="KAF1026205.1"/>
    </source>
</evidence>
<proteinExistence type="predicted"/>
<evidence type="ECO:0000313" key="2">
    <source>
        <dbReference type="Proteomes" id="UP000490535"/>
    </source>
</evidence>